<reference evidence="2 3" key="1">
    <citation type="submission" date="2024-06" db="EMBL/GenBank/DDBJ databases">
        <title>Sorghum-associated microbial communities from plants grown in Nebraska, USA.</title>
        <authorList>
            <person name="Schachtman D."/>
        </authorList>
    </citation>
    <scope>NUCLEOTIDE SEQUENCE [LARGE SCALE GENOMIC DNA]</scope>
    <source>
        <strain evidence="2 3">3552</strain>
    </source>
</reference>
<dbReference type="EMBL" id="JBEPSN010000001">
    <property type="protein sequence ID" value="MET4538502.1"/>
    <property type="molecule type" value="Genomic_DNA"/>
</dbReference>
<proteinExistence type="inferred from homology"/>
<dbReference type="PROSITE" id="PS00061">
    <property type="entry name" value="ADH_SHORT"/>
    <property type="match status" value="1"/>
</dbReference>
<dbReference type="RefSeq" id="WP_354225970.1">
    <property type="nucleotide sequence ID" value="NZ_JBEPSN010000001.1"/>
</dbReference>
<keyword evidence="3" id="KW-1185">Reference proteome</keyword>
<evidence type="ECO:0000313" key="2">
    <source>
        <dbReference type="EMBL" id="MET4538502.1"/>
    </source>
</evidence>
<dbReference type="Pfam" id="PF13561">
    <property type="entry name" value="adh_short_C2"/>
    <property type="match status" value="1"/>
</dbReference>
<dbReference type="PANTHER" id="PTHR42760">
    <property type="entry name" value="SHORT-CHAIN DEHYDROGENASES/REDUCTASES FAMILY MEMBER"/>
    <property type="match status" value="1"/>
</dbReference>
<organism evidence="2 3">
    <name type="scientific">Arthrobacter bambusae</name>
    <dbReference type="NCBI Taxonomy" id="1338426"/>
    <lineage>
        <taxon>Bacteria</taxon>
        <taxon>Bacillati</taxon>
        <taxon>Actinomycetota</taxon>
        <taxon>Actinomycetes</taxon>
        <taxon>Micrococcales</taxon>
        <taxon>Micrococcaceae</taxon>
        <taxon>Arthrobacter</taxon>
    </lineage>
</organism>
<gene>
    <name evidence="2" type="ORF">ABIE37_000257</name>
</gene>
<evidence type="ECO:0000256" key="1">
    <source>
        <dbReference type="ARBA" id="ARBA00006484"/>
    </source>
</evidence>
<accession>A0ABV2P1D3</accession>
<dbReference type="Gene3D" id="3.40.50.720">
    <property type="entry name" value="NAD(P)-binding Rossmann-like Domain"/>
    <property type="match status" value="1"/>
</dbReference>
<dbReference type="InterPro" id="IPR002347">
    <property type="entry name" value="SDR_fam"/>
</dbReference>
<evidence type="ECO:0000313" key="3">
    <source>
        <dbReference type="Proteomes" id="UP001549307"/>
    </source>
</evidence>
<name>A0ABV2P1D3_9MICC</name>
<sequence>MSHSMNDRPVAVITGAGGGLGNDIADRLADDGFDLVLLDMSGPSLQYAAARLKERTPEAKVLTFSGDLADEAMVAEVFARIEAEFGRIDALVSAAGGSGTAVVRELSELSGEVWRSVIDGNLTSTFLCARHAVPVMLKRGYGRIVNFSSLVAEGLAGPSGTVGARLAYAASKGGIVSLTKQLGKDLGGTGITVNAIAPGLILPTSGRVRDSFEAMTPDDRAATSAAIPVGRPGTGHEIAAAVAYLVSDAAAFTSGTVLHVDGAAS</sequence>
<comment type="similarity">
    <text evidence="1">Belongs to the short-chain dehydrogenases/reductases (SDR) family.</text>
</comment>
<dbReference type="SUPFAM" id="SSF51735">
    <property type="entry name" value="NAD(P)-binding Rossmann-fold domains"/>
    <property type="match status" value="1"/>
</dbReference>
<dbReference type="InterPro" id="IPR020904">
    <property type="entry name" value="Sc_DH/Rdtase_CS"/>
</dbReference>
<dbReference type="PRINTS" id="PR00081">
    <property type="entry name" value="GDHRDH"/>
</dbReference>
<dbReference type="InterPro" id="IPR036291">
    <property type="entry name" value="NAD(P)-bd_dom_sf"/>
</dbReference>
<comment type="caution">
    <text evidence="2">The sequence shown here is derived from an EMBL/GenBank/DDBJ whole genome shotgun (WGS) entry which is preliminary data.</text>
</comment>
<dbReference type="PRINTS" id="PR00080">
    <property type="entry name" value="SDRFAMILY"/>
</dbReference>
<dbReference type="GeneID" id="92751238"/>
<dbReference type="PANTHER" id="PTHR42760:SF129">
    <property type="entry name" value="OXIDOREDUCTASE"/>
    <property type="match status" value="1"/>
</dbReference>
<dbReference type="Proteomes" id="UP001549307">
    <property type="component" value="Unassembled WGS sequence"/>
</dbReference>
<protein>
    <submittedName>
        <fullName evidence="2">NAD(P)-dependent dehydrogenase (Short-subunit alcohol dehydrogenase family)</fullName>
    </submittedName>
</protein>